<evidence type="ECO:0000256" key="2">
    <source>
        <dbReference type="SAM" id="Phobius"/>
    </source>
</evidence>
<dbReference type="HOGENOM" id="CLU_1078484_0_0_1"/>
<evidence type="ECO:0000313" key="5">
    <source>
        <dbReference type="Proteomes" id="UP000001611"/>
    </source>
</evidence>
<dbReference type="KEGG" id="vda:VDAG_02070"/>
<dbReference type="EMBL" id="DS572697">
    <property type="protein sequence ID" value="EGY20054.1"/>
    <property type="molecule type" value="Genomic_DNA"/>
</dbReference>
<feature type="compositionally biased region" description="Basic and acidic residues" evidence="1">
    <location>
        <begin position="85"/>
        <end position="97"/>
    </location>
</feature>
<proteinExistence type="predicted"/>
<keyword evidence="5" id="KW-1185">Reference proteome</keyword>
<name>G2WUS9_VERDV</name>
<feature type="compositionally biased region" description="Basic and acidic residues" evidence="1">
    <location>
        <begin position="221"/>
        <end position="237"/>
    </location>
</feature>
<feature type="region of interest" description="Disordered" evidence="1">
    <location>
        <begin position="208"/>
        <end position="237"/>
    </location>
</feature>
<feature type="transmembrane region" description="Helical" evidence="2">
    <location>
        <begin position="20"/>
        <end position="43"/>
    </location>
</feature>
<keyword evidence="2" id="KW-0812">Transmembrane</keyword>
<accession>G2WUS9</accession>
<feature type="signal peptide" evidence="3">
    <location>
        <begin position="1"/>
        <end position="27"/>
    </location>
</feature>
<reference evidence="4 5" key="1">
    <citation type="submission" date="2008-03" db="EMBL/GenBank/DDBJ databases">
        <title>The Genome Sequence of Verticillium dahliae VdLs.17.</title>
        <authorList>
            <consortium name="The Broad Institute Genome Sequencing Platform"/>
            <person name="Ma L.-J.J."/>
            <person name="Klosterman S.J."/>
            <person name="Subbarao K."/>
            <person name="Dobinson K."/>
            <person name="Veronese P."/>
            <person name="Kang S."/>
            <person name="Gold S.E."/>
            <person name="Young S."/>
            <person name="Jaffe D."/>
            <person name="Gnerre S."/>
            <person name="Berlin A."/>
            <person name="Heiman D."/>
            <person name="Hepburn T."/>
            <person name="Sykes S."/>
            <person name="Alvarado L."/>
            <person name="Kodira C.D."/>
            <person name="Lander E."/>
            <person name="Galagan J."/>
            <person name="Nusbaum C."/>
            <person name="Birren B."/>
        </authorList>
    </citation>
    <scope>NUCLEOTIDE SEQUENCE [LARGE SCALE GENOMIC DNA]</scope>
    <source>
        <strain evidence="5">VdLs.17 / ATCC MYA-4575 / FGSC 10137</strain>
    </source>
</reference>
<keyword evidence="2" id="KW-1133">Transmembrane helix</keyword>
<feature type="region of interest" description="Disordered" evidence="1">
    <location>
        <begin position="78"/>
        <end position="121"/>
    </location>
</feature>
<keyword evidence="2" id="KW-0472">Membrane</keyword>
<dbReference type="Proteomes" id="UP000001611">
    <property type="component" value="Chromosome 7"/>
</dbReference>
<dbReference type="RefSeq" id="XP_009656394.1">
    <property type="nucleotide sequence ID" value="XM_009658099.1"/>
</dbReference>
<feature type="transmembrane region" description="Helical" evidence="2">
    <location>
        <begin position="166"/>
        <end position="194"/>
    </location>
</feature>
<organism evidence="4 5">
    <name type="scientific">Verticillium dahliae (strain VdLs.17 / ATCC MYA-4575 / FGSC 10137)</name>
    <name type="common">Verticillium wilt</name>
    <dbReference type="NCBI Taxonomy" id="498257"/>
    <lineage>
        <taxon>Eukaryota</taxon>
        <taxon>Fungi</taxon>
        <taxon>Dikarya</taxon>
        <taxon>Ascomycota</taxon>
        <taxon>Pezizomycotina</taxon>
        <taxon>Sordariomycetes</taxon>
        <taxon>Hypocreomycetidae</taxon>
        <taxon>Glomerellales</taxon>
        <taxon>Plectosphaerellaceae</taxon>
        <taxon>Verticillium</taxon>
    </lineage>
</organism>
<protein>
    <submittedName>
        <fullName evidence="4">Uncharacterized protein</fullName>
    </submittedName>
</protein>
<feature type="chain" id="PRO_5003439008" evidence="3">
    <location>
        <begin position="28"/>
        <end position="237"/>
    </location>
</feature>
<keyword evidence="3" id="KW-0732">Signal</keyword>
<evidence type="ECO:0000313" key="4">
    <source>
        <dbReference type="EMBL" id="EGY20054.1"/>
    </source>
</evidence>
<dbReference type="InParanoid" id="G2WUS9"/>
<feature type="transmembrane region" description="Helical" evidence="2">
    <location>
        <begin position="128"/>
        <end position="146"/>
    </location>
</feature>
<dbReference type="GeneID" id="20703533"/>
<sequence>MPPGSPSPPLLRLLLGSVLAYAPLVSGDLMLSTVGTTSFGSILDGQLMGRWGGTCRASSSASSCELSAQGLSSFHFQIQHRTRRTDKESRRGRRGDWTDAAADAGGHVRQQPKRGPSRDDRAAEIGRTLGGAFGLVVSGAILSNALSRDLTQRGYMDEKEVASLTISMYAPGVGLHHISIFYMYAVCAALALALTAGHASLKVKALPAEQPKTLEASGDDEVGRTNRAERGEAEGQA</sequence>
<evidence type="ECO:0000256" key="3">
    <source>
        <dbReference type="SAM" id="SignalP"/>
    </source>
</evidence>
<evidence type="ECO:0000256" key="1">
    <source>
        <dbReference type="SAM" id="MobiDB-lite"/>
    </source>
</evidence>
<dbReference type="AlphaFoldDB" id="G2WUS9"/>
<gene>
    <name evidence="4" type="ORF">VDAG_02070</name>
</gene>